<keyword evidence="1" id="KW-1133">Transmembrane helix</keyword>
<dbReference type="AlphaFoldDB" id="A0A0F9C0G0"/>
<feature type="non-terminal residue" evidence="2">
    <location>
        <position position="50"/>
    </location>
</feature>
<keyword evidence="1" id="KW-0812">Transmembrane</keyword>
<evidence type="ECO:0000313" key="2">
    <source>
        <dbReference type="EMBL" id="KKL27639.1"/>
    </source>
</evidence>
<name>A0A0F9C0G0_9ZZZZ</name>
<gene>
    <name evidence="2" type="ORF">LCGC14_2383160</name>
</gene>
<comment type="caution">
    <text evidence="2">The sequence shown here is derived from an EMBL/GenBank/DDBJ whole genome shotgun (WGS) entry which is preliminary data.</text>
</comment>
<accession>A0A0F9C0G0</accession>
<protein>
    <submittedName>
        <fullName evidence="2">Uncharacterized protein</fullName>
    </submittedName>
</protein>
<dbReference type="EMBL" id="LAZR01035389">
    <property type="protein sequence ID" value="KKL27639.1"/>
    <property type="molecule type" value="Genomic_DNA"/>
</dbReference>
<sequence>MDIVTLIRYGTPIILLGLIISNVRLNVVVSSLVESMKDMKNNVVWTDRYD</sequence>
<feature type="transmembrane region" description="Helical" evidence="1">
    <location>
        <begin position="12"/>
        <end position="33"/>
    </location>
</feature>
<keyword evidence="1" id="KW-0472">Membrane</keyword>
<reference evidence="2" key="1">
    <citation type="journal article" date="2015" name="Nature">
        <title>Complex archaea that bridge the gap between prokaryotes and eukaryotes.</title>
        <authorList>
            <person name="Spang A."/>
            <person name="Saw J.H."/>
            <person name="Jorgensen S.L."/>
            <person name="Zaremba-Niedzwiedzka K."/>
            <person name="Martijn J."/>
            <person name="Lind A.E."/>
            <person name="van Eijk R."/>
            <person name="Schleper C."/>
            <person name="Guy L."/>
            <person name="Ettema T.J."/>
        </authorList>
    </citation>
    <scope>NUCLEOTIDE SEQUENCE</scope>
</reference>
<organism evidence="2">
    <name type="scientific">marine sediment metagenome</name>
    <dbReference type="NCBI Taxonomy" id="412755"/>
    <lineage>
        <taxon>unclassified sequences</taxon>
        <taxon>metagenomes</taxon>
        <taxon>ecological metagenomes</taxon>
    </lineage>
</organism>
<proteinExistence type="predicted"/>
<evidence type="ECO:0000256" key="1">
    <source>
        <dbReference type="SAM" id="Phobius"/>
    </source>
</evidence>